<dbReference type="Pfam" id="PF01997">
    <property type="entry name" value="Translin"/>
    <property type="match status" value="1"/>
</dbReference>
<reference evidence="7 8" key="1">
    <citation type="submission" date="2020-06" db="EMBL/GenBank/DDBJ databases">
        <authorList>
            <person name="Li R."/>
            <person name="Bekaert M."/>
        </authorList>
    </citation>
    <scope>NUCLEOTIDE SEQUENCE [LARGE SCALE GENOMIC DNA]</scope>
    <source>
        <strain evidence="8">wild</strain>
    </source>
</reference>
<dbReference type="GO" id="GO:0005634">
    <property type="term" value="C:nucleus"/>
    <property type="evidence" value="ECO:0007669"/>
    <property type="project" value="UniProtKB-SubCell"/>
</dbReference>
<evidence type="ECO:0000313" key="7">
    <source>
        <dbReference type="EMBL" id="CAC5393733.1"/>
    </source>
</evidence>
<dbReference type="EMBL" id="CACVKT020005207">
    <property type="protein sequence ID" value="CAC5393733.1"/>
    <property type="molecule type" value="Genomic_DNA"/>
</dbReference>
<dbReference type="InterPro" id="IPR016069">
    <property type="entry name" value="Translin_C"/>
</dbReference>
<evidence type="ECO:0000256" key="3">
    <source>
        <dbReference type="ARBA" id="ARBA00005902"/>
    </source>
</evidence>
<dbReference type="InterPro" id="IPR016068">
    <property type="entry name" value="Translin_N"/>
</dbReference>
<keyword evidence="6" id="KW-0460">Magnesium</keyword>
<organism evidence="7 8">
    <name type="scientific">Mytilus coruscus</name>
    <name type="common">Sea mussel</name>
    <dbReference type="NCBI Taxonomy" id="42192"/>
    <lineage>
        <taxon>Eukaryota</taxon>
        <taxon>Metazoa</taxon>
        <taxon>Spiralia</taxon>
        <taxon>Lophotrochozoa</taxon>
        <taxon>Mollusca</taxon>
        <taxon>Bivalvia</taxon>
        <taxon>Autobranchia</taxon>
        <taxon>Pteriomorphia</taxon>
        <taxon>Mytilida</taxon>
        <taxon>Mytiloidea</taxon>
        <taxon>Mytilidae</taxon>
        <taxon>Mytilinae</taxon>
        <taxon>Mytilus</taxon>
    </lineage>
</organism>
<evidence type="ECO:0000256" key="6">
    <source>
        <dbReference type="PIRSR" id="PIRSR602848-1"/>
    </source>
</evidence>
<dbReference type="Gene3D" id="1.20.58.190">
    <property type="entry name" value="Translin, domain 1"/>
    <property type="match status" value="1"/>
</dbReference>
<sequence length="306" mass="34735">MPAQRKRKAEATTPVDENCPTVAMFRQYQLELDTKHDKHERLVKLSRDVTIESKRTIFLLQRLTGSSPDIKILEEAWEKLKAIENIKLLSIAKELDQEDPYKFLRAYSPGLQEYIEAVSFYHYLKNKKLVTLEEVQKDLTFITTCSSMDGIDNGLSQLTTQKIEKMEILDTQCKVICSESEMDKESREVQVHVPPTEYILGLADLTGELMRLAVGSVGKGDLDTPFQVRDFLQLMQSGFVSFGNCGREIGRKLHTLRQSLQKVETACYTLQVRGSEIPKHMLVDVLSSGPSDYGSNFDNDMAANDD</sequence>
<dbReference type="GO" id="GO:0043565">
    <property type="term" value="F:sequence-specific DNA binding"/>
    <property type="evidence" value="ECO:0007669"/>
    <property type="project" value="InterPro"/>
</dbReference>
<evidence type="ECO:0000256" key="5">
    <source>
        <dbReference type="ARBA" id="ARBA00023242"/>
    </source>
</evidence>
<keyword evidence="4" id="KW-0963">Cytoplasm</keyword>
<dbReference type="AlphaFoldDB" id="A0A6J8CBD8"/>
<dbReference type="OrthoDB" id="31005at2759"/>
<evidence type="ECO:0000313" key="8">
    <source>
        <dbReference type="Proteomes" id="UP000507470"/>
    </source>
</evidence>
<dbReference type="Proteomes" id="UP000507470">
    <property type="component" value="Unassembled WGS sequence"/>
</dbReference>
<comment type="similarity">
    <text evidence="3">Belongs to the translin family.</text>
</comment>
<dbReference type="InterPro" id="IPR002848">
    <property type="entry name" value="Translin_fam"/>
</dbReference>
<gene>
    <name evidence="7" type="ORF">MCOR_28564</name>
</gene>
<keyword evidence="6" id="KW-0479">Metal-binding</keyword>
<keyword evidence="5" id="KW-0539">Nucleus</keyword>
<dbReference type="PANTHER" id="PTHR10741">
    <property type="entry name" value="TRANSLIN AND TRANSLIN ASSOCIATED PROTEIN X"/>
    <property type="match status" value="1"/>
</dbReference>
<dbReference type="FunFam" id="1.20.58.200:FF:000001">
    <property type="entry name" value="Translin-associated factor X"/>
    <property type="match status" value="1"/>
</dbReference>
<dbReference type="SUPFAM" id="SSF74784">
    <property type="entry name" value="Translin"/>
    <property type="match status" value="1"/>
</dbReference>
<dbReference type="Gene3D" id="1.20.58.200">
    <property type="entry name" value="Translin, domain 2"/>
    <property type="match status" value="1"/>
</dbReference>
<feature type="binding site" evidence="6">
    <location>
        <position position="208"/>
    </location>
    <ligand>
        <name>Mg(2+)</name>
        <dbReference type="ChEBI" id="CHEBI:18420"/>
    </ligand>
</feature>
<dbReference type="GO" id="GO:0005737">
    <property type="term" value="C:cytoplasm"/>
    <property type="evidence" value="ECO:0007669"/>
    <property type="project" value="UniProtKB-SubCell"/>
</dbReference>
<evidence type="ECO:0000256" key="1">
    <source>
        <dbReference type="ARBA" id="ARBA00004123"/>
    </source>
</evidence>
<evidence type="ECO:0000256" key="4">
    <source>
        <dbReference type="ARBA" id="ARBA00022490"/>
    </source>
</evidence>
<comment type="subcellular location">
    <subcellularLocation>
        <location evidence="2">Cytoplasm</location>
    </subcellularLocation>
    <subcellularLocation>
        <location evidence="1">Nucleus</location>
    </subcellularLocation>
</comment>
<keyword evidence="8" id="KW-1185">Reference proteome</keyword>
<proteinExistence type="inferred from homology"/>
<protein>
    <submittedName>
        <fullName evidence="7">Translin-associated protein X</fullName>
    </submittedName>
</protein>
<dbReference type="CDD" id="cd14820">
    <property type="entry name" value="TRAX"/>
    <property type="match status" value="1"/>
</dbReference>
<accession>A0A6J8CBD8</accession>
<dbReference type="InterPro" id="IPR036081">
    <property type="entry name" value="Translin_sf"/>
</dbReference>
<feature type="binding site" evidence="6">
    <location>
        <position position="116"/>
    </location>
    <ligand>
        <name>Mg(2+)</name>
        <dbReference type="ChEBI" id="CHEBI:18420"/>
    </ligand>
</feature>
<evidence type="ECO:0000256" key="2">
    <source>
        <dbReference type="ARBA" id="ARBA00004496"/>
    </source>
</evidence>
<name>A0A6J8CBD8_MYTCO</name>
<dbReference type="GO" id="GO:0046872">
    <property type="term" value="F:metal ion binding"/>
    <property type="evidence" value="ECO:0007669"/>
    <property type="project" value="UniProtKB-KW"/>
</dbReference>